<evidence type="ECO:0000313" key="3">
    <source>
        <dbReference type="EMBL" id="ASA57911.1"/>
    </source>
</evidence>
<dbReference type="Proteomes" id="UP000196708">
    <property type="component" value="Chromosome 2"/>
</dbReference>
<name>A0A1Z2SL45_VIBGA</name>
<proteinExistence type="predicted"/>
<organism evidence="2 4">
    <name type="scientific">Vibrio gazogenes</name>
    <dbReference type="NCBI Taxonomy" id="687"/>
    <lineage>
        <taxon>Bacteria</taxon>
        <taxon>Pseudomonadati</taxon>
        <taxon>Pseudomonadota</taxon>
        <taxon>Gammaproteobacteria</taxon>
        <taxon>Vibrionales</taxon>
        <taxon>Vibrionaceae</taxon>
        <taxon>Vibrio</taxon>
    </lineage>
</organism>
<evidence type="ECO:0000259" key="1">
    <source>
        <dbReference type="Pfam" id="PF13930"/>
    </source>
</evidence>
<dbReference type="EMBL" id="CP018836">
    <property type="protein sequence ID" value="ASA57911.1"/>
    <property type="molecule type" value="Genomic_DNA"/>
</dbReference>
<reference evidence="2 4" key="1">
    <citation type="submission" date="2016-12" db="EMBL/GenBank/DDBJ databases">
        <authorList>
            <person name="Song W.-J."/>
            <person name="Kurnit D.M."/>
        </authorList>
    </citation>
    <scope>NUCLEOTIDE SEQUENCE [LARGE SCALE GENOMIC DNA]</scope>
    <source>
        <strain evidence="2 4">ATCC 43942</strain>
    </source>
</reference>
<dbReference type="KEGG" id="vga:BSQ33_19570"/>
<dbReference type="Pfam" id="PF13930">
    <property type="entry name" value="Endonuclea_NS_2"/>
    <property type="match status" value="1"/>
</dbReference>
<dbReference type="EMBL" id="CP018836">
    <property type="protein sequence ID" value="ASA57902.1"/>
    <property type="molecule type" value="Genomic_DNA"/>
</dbReference>
<dbReference type="AlphaFoldDB" id="A0A1Z2SL45"/>
<feature type="domain" description="Type VII secretion system protein EssD-like" evidence="1">
    <location>
        <begin position="1"/>
        <end position="42"/>
    </location>
</feature>
<protein>
    <recommendedName>
        <fullName evidence="1">Type VII secretion system protein EssD-like domain-containing protein</fullName>
    </recommendedName>
</protein>
<evidence type="ECO:0000313" key="4">
    <source>
        <dbReference type="Proteomes" id="UP000196708"/>
    </source>
</evidence>
<gene>
    <name evidence="2" type="ORF">BSQ33_19515</name>
    <name evidence="3" type="ORF">BSQ33_19570</name>
</gene>
<accession>A0A1Z2SL45</accession>
<dbReference type="InterPro" id="IPR044927">
    <property type="entry name" value="Endonuclea_NS_2"/>
</dbReference>
<dbReference type="KEGG" id="vga:BSQ33_19515"/>
<sequence length="59" mass="6728">MYKLETQWRNILGKGGSVKVKVEPIYSGKRKRPDTFKVRYSANSGKTITRILQNTPTGE</sequence>
<evidence type="ECO:0000313" key="2">
    <source>
        <dbReference type="EMBL" id="ASA57902.1"/>
    </source>
</evidence>
<dbReference type="OrthoDB" id="2664633at2"/>